<evidence type="ECO:0000256" key="5">
    <source>
        <dbReference type="ARBA" id="ARBA00012662"/>
    </source>
</evidence>
<dbReference type="Pfam" id="PF16757">
    <property type="entry name" value="Fucosidase_C"/>
    <property type="match status" value="1"/>
</dbReference>
<evidence type="ECO:0000256" key="12">
    <source>
        <dbReference type="PIRNR" id="PIRNR001092"/>
    </source>
</evidence>
<evidence type="ECO:0000256" key="9">
    <source>
        <dbReference type="ARBA" id="ARBA00023295"/>
    </source>
</evidence>
<dbReference type="FunFam" id="3.20.20.80:FF:000027">
    <property type="entry name" value="Alpha-L-fucosidase"/>
    <property type="match status" value="1"/>
</dbReference>
<dbReference type="PANTHER" id="PTHR10030">
    <property type="entry name" value="ALPHA-L-FUCOSIDASE"/>
    <property type="match status" value="1"/>
</dbReference>
<dbReference type="InterPro" id="IPR013780">
    <property type="entry name" value="Glyco_hydro_b"/>
</dbReference>
<feature type="signal peptide" evidence="12">
    <location>
        <begin position="1"/>
        <end position="22"/>
    </location>
</feature>
<dbReference type="PRINTS" id="PR00741">
    <property type="entry name" value="GLHYDRLASE29"/>
</dbReference>
<dbReference type="Gene3D" id="2.60.40.1180">
    <property type="entry name" value="Golgi alpha-mannosidase II"/>
    <property type="match status" value="1"/>
</dbReference>
<evidence type="ECO:0000256" key="13">
    <source>
        <dbReference type="PIRSR" id="PIRSR001092-1"/>
    </source>
</evidence>
<comment type="catalytic activity">
    <reaction evidence="1">
        <text>a neolactoside IV(2)-alpha-Fuc-nLc4Cer(d18:1(4E)) + H2O = a neolactoside nLc4Cer(d18:1(4E)) + L-fucose</text>
        <dbReference type="Rhea" id="RHEA:48224"/>
        <dbReference type="ChEBI" id="CHEBI:2181"/>
        <dbReference type="ChEBI" id="CHEBI:15377"/>
        <dbReference type="ChEBI" id="CHEBI:17006"/>
        <dbReference type="ChEBI" id="CHEBI:28691"/>
    </reaction>
    <physiologicalReaction direction="left-to-right" evidence="1">
        <dbReference type="Rhea" id="RHEA:48225"/>
    </physiologicalReaction>
</comment>
<accession>A0AAD8EJQ1</accession>
<name>A0AAD8EJQ1_DIPPU</name>
<evidence type="ECO:0000256" key="1">
    <source>
        <dbReference type="ARBA" id="ARBA00000321"/>
    </source>
</evidence>
<dbReference type="Proteomes" id="UP001233999">
    <property type="component" value="Unassembled WGS sequence"/>
</dbReference>
<organism evidence="16 17">
    <name type="scientific">Diploptera punctata</name>
    <name type="common">Pacific beetle cockroach</name>
    <dbReference type="NCBI Taxonomy" id="6984"/>
    <lineage>
        <taxon>Eukaryota</taxon>
        <taxon>Metazoa</taxon>
        <taxon>Ecdysozoa</taxon>
        <taxon>Arthropoda</taxon>
        <taxon>Hexapoda</taxon>
        <taxon>Insecta</taxon>
        <taxon>Pterygota</taxon>
        <taxon>Neoptera</taxon>
        <taxon>Polyneoptera</taxon>
        <taxon>Dictyoptera</taxon>
        <taxon>Blattodea</taxon>
        <taxon>Blaberoidea</taxon>
        <taxon>Blaberidae</taxon>
        <taxon>Diplopterinae</taxon>
        <taxon>Diploptera</taxon>
    </lineage>
</organism>
<feature type="domain" description="Glycoside hydrolase family 29 N-terminal" evidence="14">
    <location>
        <begin position="21"/>
        <end position="357"/>
    </location>
</feature>
<evidence type="ECO:0000256" key="7">
    <source>
        <dbReference type="ARBA" id="ARBA00022801"/>
    </source>
</evidence>
<evidence type="ECO:0000256" key="8">
    <source>
        <dbReference type="ARBA" id="ARBA00023180"/>
    </source>
</evidence>
<dbReference type="InterPro" id="IPR031919">
    <property type="entry name" value="Fucosidase_C"/>
</dbReference>
<dbReference type="Gene3D" id="3.20.20.80">
    <property type="entry name" value="Glycosidases"/>
    <property type="match status" value="1"/>
</dbReference>
<evidence type="ECO:0000256" key="4">
    <source>
        <dbReference type="ARBA" id="ARBA00007951"/>
    </source>
</evidence>
<dbReference type="PROSITE" id="PS00385">
    <property type="entry name" value="ALPHA_L_FUCOSIDASE"/>
    <property type="match status" value="1"/>
</dbReference>
<evidence type="ECO:0000256" key="3">
    <source>
        <dbReference type="ARBA" id="ARBA00004071"/>
    </source>
</evidence>
<keyword evidence="7 12" id="KW-0378">Hydrolase</keyword>
<dbReference type="SMART" id="SM00812">
    <property type="entry name" value="Alpha_L_fucos"/>
    <property type="match status" value="1"/>
</dbReference>
<sequence length="461" mass="53746">MMMLKTCTLFLLIILTIRELRCDTTKYEPNWESLNKRPLPQWYDEAKFGIFIHWGVYSVPSFSSEWFWNFWKSNDSSFVNFMNKNYPPDFTYQDFARDFTAEFFDPEEWAEIFQNSGAKYIVLTTKHHEGYTLWPSKTSFSWNAMDVGPNRDLVGELADAIKNKTNLKFGVYHSLFEWYNPIYLQDKSNSYTTRNFVLQKTAPELYELVEKYNPEIIWSDGSIEASDDYWRGAEFVAWLYNDSPVKETAVVNDRWGKGMNGKCGDFYTYSDRFNPGVLFEHKWENCDTIDKNSFGYRRNAKLSDFRTTFELLTILAETVSCGGNLLLNIGPTKDGIIIPIFQERLRDMGAWLKINGEAIYSSTPWSYQNDTKTPQIWYTKSGNNEVEPVVYAIVLNWPQGENLELAAPQLLENQSTITMLGYSDPLQWSFTSGEIIQITFPNRALVSSNWAWVLKMTYVQN</sequence>
<dbReference type="PIRSF" id="PIRSF001092">
    <property type="entry name" value="Alpha-L-fucosidase"/>
    <property type="match status" value="1"/>
</dbReference>
<dbReference type="GO" id="GO:0005764">
    <property type="term" value="C:lysosome"/>
    <property type="evidence" value="ECO:0007669"/>
    <property type="project" value="TreeGrafter"/>
</dbReference>
<dbReference type="InterPro" id="IPR018526">
    <property type="entry name" value="Glyco_hydro_29_CS"/>
</dbReference>
<dbReference type="Pfam" id="PF01120">
    <property type="entry name" value="Alpha_L_fucos"/>
    <property type="match status" value="1"/>
</dbReference>
<evidence type="ECO:0000313" key="16">
    <source>
        <dbReference type="EMBL" id="KAJ9592721.1"/>
    </source>
</evidence>
<keyword evidence="6 12" id="KW-0732">Signal</keyword>
<protein>
    <recommendedName>
        <fullName evidence="10">Putative alpha-L-fucosidase</fullName>
        <ecNumber evidence="5">3.2.1.51</ecNumber>
    </recommendedName>
    <alternativeName>
        <fullName evidence="11">Alpha-L-fucoside fucohydrolase</fullName>
    </alternativeName>
</protein>
<dbReference type="GO" id="GO:0016139">
    <property type="term" value="P:glycoside catabolic process"/>
    <property type="evidence" value="ECO:0007669"/>
    <property type="project" value="TreeGrafter"/>
</dbReference>
<dbReference type="InterPro" id="IPR000933">
    <property type="entry name" value="Glyco_hydro_29"/>
</dbReference>
<evidence type="ECO:0000259" key="15">
    <source>
        <dbReference type="Pfam" id="PF16757"/>
    </source>
</evidence>
<comment type="catalytic activity">
    <reaction evidence="2">
        <text>a neolactoside IV(2)-alpha-Fuc-nLc4Cer(d18:0) + H2O = a neolactoside nLc4Cer(d18:0) + L-fucose</text>
        <dbReference type="Rhea" id="RHEA:49308"/>
        <dbReference type="ChEBI" id="CHEBI:2181"/>
        <dbReference type="ChEBI" id="CHEBI:15377"/>
        <dbReference type="ChEBI" id="CHEBI:91119"/>
        <dbReference type="ChEBI" id="CHEBI:91121"/>
    </reaction>
    <physiologicalReaction direction="left-to-right" evidence="2">
        <dbReference type="Rhea" id="RHEA:49309"/>
    </physiologicalReaction>
</comment>
<comment type="caution">
    <text evidence="16">The sequence shown here is derived from an EMBL/GenBank/DDBJ whole genome shotgun (WGS) entry which is preliminary data.</text>
</comment>
<dbReference type="GO" id="GO:0004560">
    <property type="term" value="F:alpha-L-fucosidase activity"/>
    <property type="evidence" value="ECO:0007669"/>
    <property type="project" value="UniProtKB-EC"/>
</dbReference>
<keyword evidence="8" id="KW-0325">Glycoprotein</keyword>
<dbReference type="InterPro" id="IPR016286">
    <property type="entry name" value="FUC_metazoa-typ"/>
</dbReference>
<keyword evidence="9 12" id="KW-0326">Glycosidase</keyword>
<evidence type="ECO:0000256" key="11">
    <source>
        <dbReference type="ARBA" id="ARBA00081661"/>
    </source>
</evidence>
<feature type="site" description="May be important for catalysis" evidence="13">
    <location>
        <position position="286"/>
    </location>
</feature>
<evidence type="ECO:0000256" key="2">
    <source>
        <dbReference type="ARBA" id="ARBA00000419"/>
    </source>
</evidence>
<evidence type="ECO:0000256" key="10">
    <source>
        <dbReference type="ARBA" id="ARBA00074133"/>
    </source>
</evidence>
<comment type="similarity">
    <text evidence="4 12">Belongs to the glycosyl hydrolase 29 family.</text>
</comment>
<dbReference type="GO" id="GO:0006004">
    <property type="term" value="P:fucose metabolic process"/>
    <property type="evidence" value="ECO:0007669"/>
    <property type="project" value="InterPro"/>
</dbReference>
<dbReference type="EC" id="3.2.1.51" evidence="5"/>
<dbReference type="AlphaFoldDB" id="A0AAD8EJQ1"/>
<evidence type="ECO:0000313" key="17">
    <source>
        <dbReference type="Proteomes" id="UP001233999"/>
    </source>
</evidence>
<keyword evidence="17" id="KW-1185">Reference proteome</keyword>
<reference evidence="16" key="1">
    <citation type="journal article" date="2023" name="IScience">
        <title>Live-bearing cockroach genome reveals convergent evolutionary mechanisms linked to viviparity in insects and beyond.</title>
        <authorList>
            <person name="Fouks B."/>
            <person name="Harrison M.C."/>
            <person name="Mikhailova A.A."/>
            <person name="Marchal E."/>
            <person name="English S."/>
            <person name="Carruthers M."/>
            <person name="Jennings E.C."/>
            <person name="Chiamaka E.L."/>
            <person name="Frigard R.A."/>
            <person name="Pippel M."/>
            <person name="Attardo G.M."/>
            <person name="Benoit J.B."/>
            <person name="Bornberg-Bauer E."/>
            <person name="Tobe S.S."/>
        </authorList>
    </citation>
    <scope>NUCLEOTIDE SEQUENCE</scope>
    <source>
        <strain evidence="16">Stay&amp;Tobe</strain>
    </source>
</reference>
<dbReference type="InterPro" id="IPR017853">
    <property type="entry name" value="GH"/>
</dbReference>
<proteinExistence type="inferred from homology"/>
<feature type="domain" description="Alpha-L-fucosidase C-terminal" evidence="15">
    <location>
        <begin position="368"/>
        <end position="457"/>
    </location>
</feature>
<dbReference type="SUPFAM" id="SSF51445">
    <property type="entry name" value="(Trans)glycosidases"/>
    <property type="match status" value="1"/>
</dbReference>
<feature type="chain" id="PRO_5041785785" description="Putative alpha-L-fucosidase" evidence="12">
    <location>
        <begin position="23"/>
        <end position="461"/>
    </location>
</feature>
<gene>
    <name evidence="16" type="ORF">L9F63_015601</name>
</gene>
<reference evidence="16" key="2">
    <citation type="submission" date="2023-05" db="EMBL/GenBank/DDBJ databases">
        <authorList>
            <person name="Fouks B."/>
        </authorList>
    </citation>
    <scope>NUCLEOTIDE SEQUENCE</scope>
    <source>
        <strain evidence="16">Stay&amp;Tobe</strain>
        <tissue evidence="16">Testes</tissue>
    </source>
</reference>
<dbReference type="EMBL" id="JASPKZ010003812">
    <property type="protein sequence ID" value="KAJ9592721.1"/>
    <property type="molecule type" value="Genomic_DNA"/>
</dbReference>
<dbReference type="InterPro" id="IPR057739">
    <property type="entry name" value="Glyco_hydro_29_N"/>
</dbReference>
<evidence type="ECO:0000259" key="14">
    <source>
        <dbReference type="Pfam" id="PF01120"/>
    </source>
</evidence>
<comment type="function">
    <text evidence="3">Alpha-L-fucosidase is responsible for hydrolyzing the alpha-1,6-linked fucose joined to the reducing-end N-acetylglucosamine of the carbohydrate moieties of glycoproteins.</text>
</comment>
<evidence type="ECO:0000256" key="6">
    <source>
        <dbReference type="ARBA" id="ARBA00022729"/>
    </source>
</evidence>
<dbReference type="PANTHER" id="PTHR10030:SF37">
    <property type="entry name" value="ALPHA-L-FUCOSIDASE-RELATED"/>
    <property type="match status" value="1"/>
</dbReference>